<dbReference type="InterPro" id="IPR005467">
    <property type="entry name" value="His_kinase_dom"/>
</dbReference>
<evidence type="ECO:0000256" key="7">
    <source>
        <dbReference type="ARBA" id="ARBA00022777"/>
    </source>
</evidence>
<evidence type="ECO:0000256" key="2">
    <source>
        <dbReference type="ARBA" id="ARBA00004236"/>
    </source>
</evidence>
<evidence type="ECO:0000259" key="12">
    <source>
        <dbReference type="PROSITE" id="PS50109"/>
    </source>
</evidence>
<keyword evidence="9" id="KW-0902">Two-component regulatory system</keyword>
<evidence type="ECO:0000256" key="3">
    <source>
        <dbReference type="ARBA" id="ARBA00012438"/>
    </source>
</evidence>
<dbReference type="Pfam" id="PF00512">
    <property type="entry name" value="HisKA"/>
    <property type="match status" value="1"/>
</dbReference>
<dbReference type="CDD" id="cd00082">
    <property type="entry name" value="HisKA"/>
    <property type="match status" value="1"/>
</dbReference>
<dbReference type="SMART" id="SM00388">
    <property type="entry name" value="HisKA"/>
    <property type="match status" value="1"/>
</dbReference>
<dbReference type="PROSITE" id="PS50885">
    <property type="entry name" value="HAMP"/>
    <property type="match status" value="1"/>
</dbReference>
<dbReference type="GO" id="GO:0000155">
    <property type="term" value="F:phosphorelay sensor kinase activity"/>
    <property type="evidence" value="ECO:0007669"/>
    <property type="project" value="InterPro"/>
</dbReference>
<evidence type="ECO:0000256" key="5">
    <source>
        <dbReference type="ARBA" id="ARBA00022679"/>
    </source>
</evidence>
<dbReference type="InterPro" id="IPR036097">
    <property type="entry name" value="HisK_dim/P_sf"/>
</dbReference>
<dbReference type="PANTHER" id="PTHR45436:SF5">
    <property type="entry name" value="SENSOR HISTIDINE KINASE TRCS"/>
    <property type="match status" value="1"/>
</dbReference>
<evidence type="ECO:0000256" key="10">
    <source>
        <dbReference type="SAM" id="MobiDB-lite"/>
    </source>
</evidence>
<dbReference type="Pfam" id="PF02518">
    <property type="entry name" value="HATPase_c"/>
    <property type="match status" value="1"/>
</dbReference>
<dbReference type="PROSITE" id="PS50109">
    <property type="entry name" value="HIS_KIN"/>
    <property type="match status" value="1"/>
</dbReference>
<comment type="caution">
    <text evidence="14">The sequence shown here is derived from an EMBL/GenBank/DDBJ whole genome shotgun (WGS) entry which is preliminary data.</text>
</comment>
<feature type="domain" description="Histidine kinase" evidence="12">
    <location>
        <begin position="230"/>
        <end position="433"/>
    </location>
</feature>
<name>A0A927F0W1_9ACTN</name>
<dbReference type="SUPFAM" id="SSF47384">
    <property type="entry name" value="Homodimeric domain of signal transducing histidine kinase"/>
    <property type="match status" value="1"/>
</dbReference>
<comment type="catalytic activity">
    <reaction evidence="1">
        <text>ATP + protein L-histidine = ADP + protein N-phospho-L-histidine.</text>
        <dbReference type="EC" id="2.7.13.3"/>
    </reaction>
</comment>
<evidence type="ECO:0000259" key="13">
    <source>
        <dbReference type="PROSITE" id="PS50885"/>
    </source>
</evidence>
<dbReference type="SMART" id="SM00304">
    <property type="entry name" value="HAMP"/>
    <property type="match status" value="1"/>
</dbReference>
<reference evidence="14" key="1">
    <citation type="submission" date="2020-09" db="EMBL/GenBank/DDBJ databases">
        <title>Secondary metabolite and genome analysis of marine Streptomyces chumphonensis KK1-2T.</title>
        <authorList>
            <person name="Phongsopitanun W."/>
            <person name="Kanchanasin P."/>
            <person name="Pittayakhajonwut P."/>
            <person name="Suwanborirux K."/>
            <person name="Tanasupawat S."/>
        </authorList>
    </citation>
    <scope>NUCLEOTIDE SEQUENCE</scope>
    <source>
        <strain evidence="14">KK1-2</strain>
    </source>
</reference>
<dbReference type="InterPro" id="IPR050428">
    <property type="entry name" value="TCS_sensor_his_kinase"/>
</dbReference>
<dbReference type="Gene3D" id="1.10.287.130">
    <property type="match status" value="1"/>
</dbReference>
<comment type="subcellular location">
    <subcellularLocation>
        <location evidence="2">Cell membrane</location>
    </subcellularLocation>
</comment>
<keyword evidence="4" id="KW-0597">Phosphoprotein</keyword>
<evidence type="ECO:0000313" key="14">
    <source>
        <dbReference type="EMBL" id="MBD3932622.1"/>
    </source>
</evidence>
<feature type="region of interest" description="Disordered" evidence="10">
    <location>
        <begin position="436"/>
        <end position="457"/>
    </location>
</feature>
<evidence type="ECO:0000256" key="9">
    <source>
        <dbReference type="ARBA" id="ARBA00023012"/>
    </source>
</evidence>
<organism evidence="14 15">
    <name type="scientific">Streptomyces chumphonensis</name>
    <dbReference type="NCBI Taxonomy" id="1214925"/>
    <lineage>
        <taxon>Bacteria</taxon>
        <taxon>Bacillati</taxon>
        <taxon>Actinomycetota</taxon>
        <taxon>Actinomycetes</taxon>
        <taxon>Kitasatosporales</taxon>
        <taxon>Streptomycetaceae</taxon>
        <taxon>Streptomyces</taxon>
    </lineage>
</organism>
<evidence type="ECO:0000256" key="11">
    <source>
        <dbReference type="SAM" id="Phobius"/>
    </source>
</evidence>
<dbReference type="Pfam" id="PF00672">
    <property type="entry name" value="HAMP"/>
    <property type="match status" value="1"/>
</dbReference>
<keyword evidence="11" id="KW-0472">Membrane</keyword>
<dbReference type="InterPro" id="IPR036890">
    <property type="entry name" value="HATPase_C_sf"/>
</dbReference>
<evidence type="ECO:0000256" key="4">
    <source>
        <dbReference type="ARBA" id="ARBA00022553"/>
    </source>
</evidence>
<keyword evidence="5" id="KW-0808">Transferase</keyword>
<dbReference type="Gene3D" id="3.30.565.10">
    <property type="entry name" value="Histidine kinase-like ATPase, C-terminal domain"/>
    <property type="match status" value="1"/>
</dbReference>
<keyword evidence="8 11" id="KW-1133">Transmembrane helix</keyword>
<gene>
    <name evidence="14" type="ORF">IF129_13805</name>
</gene>
<dbReference type="CDD" id="cd06225">
    <property type="entry name" value="HAMP"/>
    <property type="match status" value="1"/>
</dbReference>
<dbReference type="Proteomes" id="UP000632289">
    <property type="component" value="Unassembled WGS sequence"/>
</dbReference>
<proteinExistence type="predicted"/>
<keyword evidence="7 14" id="KW-0418">Kinase</keyword>
<dbReference type="AlphaFoldDB" id="A0A927F0W1"/>
<dbReference type="InterPro" id="IPR003661">
    <property type="entry name" value="HisK_dim/P_dom"/>
</dbReference>
<evidence type="ECO:0000256" key="6">
    <source>
        <dbReference type="ARBA" id="ARBA00022692"/>
    </source>
</evidence>
<evidence type="ECO:0000256" key="1">
    <source>
        <dbReference type="ARBA" id="ARBA00000085"/>
    </source>
</evidence>
<dbReference type="PANTHER" id="PTHR45436">
    <property type="entry name" value="SENSOR HISTIDINE KINASE YKOH"/>
    <property type="match status" value="1"/>
</dbReference>
<protein>
    <recommendedName>
        <fullName evidence="3">histidine kinase</fullName>
        <ecNumber evidence="3">2.7.13.3</ecNumber>
    </recommendedName>
</protein>
<dbReference type="InterPro" id="IPR003594">
    <property type="entry name" value="HATPase_dom"/>
</dbReference>
<feature type="transmembrane region" description="Helical" evidence="11">
    <location>
        <begin position="145"/>
        <end position="165"/>
    </location>
</feature>
<evidence type="ECO:0000313" key="15">
    <source>
        <dbReference type="Proteomes" id="UP000632289"/>
    </source>
</evidence>
<keyword evidence="15" id="KW-1185">Reference proteome</keyword>
<dbReference type="EMBL" id="JACXYU010000006">
    <property type="protein sequence ID" value="MBD3932622.1"/>
    <property type="molecule type" value="Genomic_DNA"/>
</dbReference>
<feature type="domain" description="HAMP" evidence="13">
    <location>
        <begin position="170"/>
        <end position="222"/>
    </location>
</feature>
<dbReference type="SMART" id="SM00387">
    <property type="entry name" value="HATPase_c"/>
    <property type="match status" value="1"/>
</dbReference>
<accession>A0A927F0W1</accession>
<evidence type="ECO:0000256" key="8">
    <source>
        <dbReference type="ARBA" id="ARBA00022989"/>
    </source>
</evidence>
<dbReference type="EC" id="2.7.13.3" evidence="3"/>
<dbReference type="InterPro" id="IPR003660">
    <property type="entry name" value="HAMP_dom"/>
</dbReference>
<dbReference type="RefSeq" id="WP_191209925.1">
    <property type="nucleotide sequence ID" value="NZ_BAABKL010000014.1"/>
</dbReference>
<dbReference type="GO" id="GO:0005886">
    <property type="term" value="C:plasma membrane"/>
    <property type="evidence" value="ECO:0007669"/>
    <property type="project" value="UniProtKB-SubCell"/>
</dbReference>
<dbReference type="SUPFAM" id="SSF55874">
    <property type="entry name" value="ATPase domain of HSP90 chaperone/DNA topoisomerase II/histidine kinase"/>
    <property type="match status" value="1"/>
</dbReference>
<sequence>MTLRGWQLGLSLGVALLTALAFALPLGYAARQQAADRAQQRSERRAAVLVTVLAATRDVDAVRAAWRSSGEDRASTCVRLPGAGTVGRCRASGDAAGRAVRDGRTVRARIGGEEVVLLPVRLPEGGTALVESVVREDERTDGVRAAWAVLAAAVVSLTLVAVLGADRVARRLVRSSDDLVQAASAVGRGELGVRVRVAGPREVREVATAFNAMTDRVTELMRHEREFAADLSHRLRTPLTALGLEADRVEGPVAERLRVAVRALDEEVTRLIGLTRQGSAVAPAGPGRHRARADLAGVVGARMAFWAALAEAQGRRCEVTVAPGPVEVAVPEEDVVAALDALLGNVFRHTPPGTRCGVYAGPSDGVPTLVVEDAGPGVPAGEAVRARGHSGGASSGLGLDIATRVARAARGGLVIGPGRLGGTRVCLRFGARRPPALPRTDGDVARGGASPLPDAER</sequence>
<keyword evidence="6 11" id="KW-0812">Transmembrane</keyword>